<comment type="subcellular location">
    <subcellularLocation>
        <location evidence="1">Periplasm</location>
    </subcellularLocation>
</comment>
<evidence type="ECO:0000256" key="1">
    <source>
        <dbReference type="ARBA" id="ARBA00004418"/>
    </source>
</evidence>
<dbReference type="InterPro" id="IPR050490">
    <property type="entry name" value="Bact_solute-bd_prot1"/>
</dbReference>
<dbReference type="PANTHER" id="PTHR43649">
    <property type="entry name" value="ARABINOSE-BINDING PROTEIN-RELATED"/>
    <property type="match status" value="1"/>
</dbReference>
<evidence type="ECO:0000256" key="3">
    <source>
        <dbReference type="SAM" id="SignalP"/>
    </source>
</evidence>
<gene>
    <name evidence="4" type="ORF">GCM10007907_29320</name>
</gene>
<organism evidence="4 5">
    <name type="scientific">Chitinimonas prasina</name>
    <dbReference type="NCBI Taxonomy" id="1434937"/>
    <lineage>
        <taxon>Bacteria</taxon>
        <taxon>Pseudomonadati</taxon>
        <taxon>Pseudomonadota</taxon>
        <taxon>Betaproteobacteria</taxon>
        <taxon>Neisseriales</taxon>
        <taxon>Chitinibacteraceae</taxon>
        <taxon>Chitinimonas</taxon>
    </lineage>
</organism>
<dbReference type="SUPFAM" id="SSF53850">
    <property type="entry name" value="Periplasmic binding protein-like II"/>
    <property type="match status" value="1"/>
</dbReference>
<sequence length="421" mass="45456">MKTNRIAKTALLLAGLALCGQAQAAKQRLEFWTQSLAPKFAPYFKDVVSRYNASNAHVEVVWVDYPWDVIRTKFTAAIASGKPPAMANMDVPWAYEYKQKGLIQSVDPLVDKSQYVGGALKDVTFDGKLYAFPFYNGANVIAYNTELFKKAGLDPKKAPGSLTEQLNYAKIIKAKTGVAGFAPTLGPTKLEGLMAQEGLEVLKDGRAVFNSPAHVALVNKLADAYKAGALLKDNLFAQDNFQVSMAAYNSGRLAMLVSVPAAMTRVRDDAPGIYKVTDVAGLQLSPTGIASGGWQFTFVVPRNVDAKLLPEIGKFGNYLTNAENQLAFSRFAGTLPTSKRAAQDAHFQTYPTNAGAVEKAVVAAAKNLEQTRTIYLGGVKDAELLSTRLSAAVEQAVTGRKDTKQALDEAVAFWNKKLGKS</sequence>
<dbReference type="Gene3D" id="3.40.190.10">
    <property type="entry name" value="Periplasmic binding protein-like II"/>
    <property type="match status" value="1"/>
</dbReference>
<dbReference type="InterPro" id="IPR006059">
    <property type="entry name" value="SBP"/>
</dbReference>
<accession>A0ABQ5YKA5</accession>
<feature type="chain" id="PRO_5046660500" evidence="3">
    <location>
        <begin position="25"/>
        <end position="421"/>
    </location>
</feature>
<reference evidence="5" key="1">
    <citation type="journal article" date="2019" name="Int. J. Syst. Evol. Microbiol.">
        <title>The Global Catalogue of Microorganisms (GCM) 10K type strain sequencing project: providing services to taxonomists for standard genome sequencing and annotation.</title>
        <authorList>
            <consortium name="The Broad Institute Genomics Platform"/>
            <consortium name="The Broad Institute Genome Sequencing Center for Infectious Disease"/>
            <person name="Wu L."/>
            <person name="Ma J."/>
        </authorList>
    </citation>
    <scope>NUCLEOTIDE SEQUENCE [LARGE SCALE GENOMIC DNA]</scope>
    <source>
        <strain evidence="5">NBRC 110044</strain>
    </source>
</reference>
<protein>
    <submittedName>
        <fullName evidence="4">Sugar ABC transporter substrate-binding protein</fullName>
    </submittedName>
</protein>
<dbReference type="Proteomes" id="UP001156706">
    <property type="component" value="Unassembled WGS sequence"/>
</dbReference>
<evidence type="ECO:0000256" key="2">
    <source>
        <dbReference type="ARBA" id="ARBA00008520"/>
    </source>
</evidence>
<dbReference type="Pfam" id="PF13416">
    <property type="entry name" value="SBP_bac_8"/>
    <property type="match status" value="1"/>
</dbReference>
<keyword evidence="3" id="KW-0732">Signal</keyword>
<keyword evidence="5" id="KW-1185">Reference proteome</keyword>
<comment type="caution">
    <text evidence="4">The sequence shown here is derived from an EMBL/GenBank/DDBJ whole genome shotgun (WGS) entry which is preliminary data.</text>
</comment>
<dbReference type="EMBL" id="BSOG01000003">
    <property type="protein sequence ID" value="GLR14142.1"/>
    <property type="molecule type" value="Genomic_DNA"/>
</dbReference>
<feature type="signal peptide" evidence="3">
    <location>
        <begin position="1"/>
        <end position="24"/>
    </location>
</feature>
<proteinExistence type="inferred from homology"/>
<dbReference type="PANTHER" id="PTHR43649:SF12">
    <property type="entry name" value="DIACETYLCHITOBIOSE BINDING PROTEIN DASA"/>
    <property type="match status" value="1"/>
</dbReference>
<dbReference type="RefSeq" id="WP_284197222.1">
    <property type="nucleotide sequence ID" value="NZ_BSOG01000003.1"/>
</dbReference>
<name>A0ABQ5YKA5_9NEIS</name>
<evidence type="ECO:0000313" key="4">
    <source>
        <dbReference type="EMBL" id="GLR14142.1"/>
    </source>
</evidence>
<comment type="similarity">
    <text evidence="2">Belongs to the bacterial solute-binding protein 1 family.</text>
</comment>
<evidence type="ECO:0000313" key="5">
    <source>
        <dbReference type="Proteomes" id="UP001156706"/>
    </source>
</evidence>